<comment type="caution">
    <text evidence="2">The sequence shown here is derived from an EMBL/GenBank/DDBJ whole genome shotgun (WGS) entry which is preliminary data.</text>
</comment>
<evidence type="ECO:0000256" key="1">
    <source>
        <dbReference type="SAM" id="Coils"/>
    </source>
</evidence>
<evidence type="ECO:0000313" key="3">
    <source>
        <dbReference type="Proteomes" id="UP001150217"/>
    </source>
</evidence>
<gene>
    <name evidence="2" type="ORF">C8R41DRAFT_897993</name>
</gene>
<protein>
    <recommendedName>
        <fullName evidence="4">DNase I-like protein</fullName>
    </recommendedName>
</protein>
<feature type="coiled-coil region" evidence="1">
    <location>
        <begin position="220"/>
        <end position="247"/>
    </location>
</feature>
<dbReference type="EMBL" id="JANVFT010000097">
    <property type="protein sequence ID" value="KAJ4469166.1"/>
    <property type="molecule type" value="Genomic_DNA"/>
</dbReference>
<sequence>METYWHEKEKVSILAIYAPNTDTAANATFWDKIREFFVTHPRIKKPDFMLGDTNFVKEPLDRLPARNDPTAVTDAFDELKHSLQLEDGWRNTYPLTLKYTYMQKRANLITRHSRLDRIYTTPSNMSQTFEWKIEQAGINTDHDMVSVRFTCETAPMTGKGRWIVPIHLLYDKAIQEFITVEGKKLKERMNQADIDEQWNPTSNHQTLWSEFKQRFICLARERAKIVIPQLTKEIATLEARVDTISNDPLLDDMERSLSTTILKEAIAALEEQRMKSTRSTAKGNFAIQ</sequence>
<name>A0ABQ8V2E0_9AGAR</name>
<evidence type="ECO:0008006" key="4">
    <source>
        <dbReference type="Google" id="ProtNLM"/>
    </source>
</evidence>
<evidence type="ECO:0000313" key="2">
    <source>
        <dbReference type="EMBL" id="KAJ4469166.1"/>
    </source>
</evidence>
<accession>A0ABQ8V2E0</accession>
<dbReference type="Gene3D" id="3.60.10.10">
    <property type="entry name" value="Endonuclease/exonuclease/phosphatase"/>
    <property type="match status" value="1"/>
</dbReference>
<reference evidence="2" key="1">
    <citation type="submission" date="2022-08" db="EMBL/GenBank/DDBJ databases">
        <title>A Global Phylogenomic Analysis of the Shiitake Genus Lentinula.</title>
        <authorList>
            <consortium name="DOE Joint Genome Institute"/>
            <person name="Sierra-Patev S."/>
            <person name="Min B."/>
            <person name="Naranjo-Ortiz M."/>
            <person name="Looney B."/>
            <person name="Konkel Z."/>
            <person name="Slot J.C."/>
            <person name="Sakamoto Y."/>
            <person name="Steenwyk J.L."/>
            <person name="Rokas A."/>
            <person name="Carro J."/>
            <person name="Camarero S."/>
            <person name="Ferreira P."/>
            <person name="Molpeceres G."/>
            <person name="Ruiz-Duenas F.J."/>
            <person name="Serrano A."/>
            <person name="Henrissat B."/>
            <person name="Drula E."/>
            <person name="Hughes K.W."/>
            <person name="Mata J.L."/>
            <person name="Ishikawa N.K."/>
            <person name="Vargas-Isla R."/>
            <person name="Ushijima S."/>
            <person name="Smith C.A."/>
            <person name="Ahrendt S."/>
            <person name="Andreopoulos W."/>
            <person name="He G."/>
            <person name="Labutti K."/>
            <person name="Lipzen A."/>
            <person name="Ng V."/>
            <person name="Riley R."/>
            <person name="Sandor L."/>
            <person name="Barry K."/>
            <person name="Martinez A.T."/>
            <person name="Xiao Y."/>
            <person name="Gibbons J.G."/>
            <person name="Terashima K."/>
            <person name="Grigoriev I.V."/>
            <person name="Hibbett D.S."/>
        </authorList>
    </citation>
    <scope>NUCLEOTIDE SEQUENCE</scope>
    <source>
        <strain evidence="2">RHP3577 ss4</strain>
    </source>
</reference>
<keyword evidence="3" id="KW-1185">Reference proteome</keyword>
<dbReference type="SUPFAM" id="SSF56219">
    <property type="entry name" value="DNase I-like"/>
    <property type="match status" value="1"/>
</dbReference>
<dbReference type="Proteomes" id="UP001150217">
    <property type="component" value="Unassembled WGS sequence"/>
</dbReference>
<dbReference type="InterPro" id="IPR036691">
    <property type="entry name" value="Endo/exonu/phosph_ase_sf"/>
</dbReference>
<organism evidence="2 3">
    <name type="scientific">Lentinula lateritia</name>
    <dbReference type="NCBI Taxonomy" id="40482"/>
    <lineage>
        <taxon>Eukaryota</taxon>
        <taxon>Fungi</taxon>
        <taxon>Dikarya</taxon>
        <taxon>Basidiomycota</taxon>
        <taxon>Agaricomycotina</taxon>
        <taxon>Agaricomycetes</taxon>
        <taxon>Agaricomycetidae</taxon>
        <taxon>Agaricales</taxon>
        <taxon>Marasmiineae</taxon>
        <taxon>Omphalotaceae</taxon>
        <taxon>Lentinula</taxon>
    </lineage>
</organism>
<keyword evidence="1" id="KW-0175">Coiled coil</keyword>
<proteinExistence type="predicted"/>